<comment type="subcellular location">
    <subcellularLocation>
        <location evidence="1">Membrane</location>
        <topology evidence="1">Multi-pass membrane protein</topology>
    </subcellularLocation>
</comment>
<dbReference type="Gene3D" id="1.20.1070.10">
    <property type="entry name" value="Rhodopsin 7-helix transmembrane proteins"/>
    <property type="match status" value="1"/>
</dbReference>
<keyword evidence="3 5" id="KW-1133">Transmembrane helix</keyword>
<feature type="domain" description="G-protein coupled receptors family 2 profile 2" evidence="6">
    <location>
        <begin position="741"/>
        <end position="991"/>
    </location>
</feature>
<evidence type="ECO:0000259" key="6">
    <source>
        <dbReference type="PROSITE" id="PS50261"/>
    </source>
</evidence>
<organism evidence="7 8">
    <name type="scientific">Biomphalaria pfeifferi</name>
    <name type="common">Bloodfluke planorb</name>
    <name type="synonym">Freshwater snail</name>
    <dbReference type="NCBI Taxonomy" id="112525"/>
    <lineage>
        <taxon>Eukaryota</taxon>
        <taxon>Metazoa</taxon>
        <taxon>Spiralia</taxon>
        <taxon>Lophotrochozoa</taxon>
        <taxon>Mollusca</taxon>
        <taxon>Gastropoda</taxon>
        <taxon>Heterobranchia</taxon>
        <taxon>Euthyneura</taxon>
        <taxon>Panpulmonata</taxon>
        <taxon>Hygrophila</taxon>
        <taxon>Lymnaeoidea</taxon>
        <taxon>Planorbidae</taxon>
        <taxon>Biomphalaria</taxon>
    </lineage>
</organism>
<dbReference type="CDD" id="cd15039">
    <property type="entry name" value="7tmB3_Methuselah-like"/>
    <property type="match status" value="1"/>
</dbReference>
<keyword evidence="2 5" id="KW-0812">Transmembrane</keyword>
<keyword evidence="8" id="KW-1185">Reference proteome</keyword>
<dbReference type="AlphaFoldDB" id="A0AAD8F918"/>
<evidence type="ECO:0000313" key="7">
    <source>
        <dbReference type="EMBL" id="KAK0056177.1"/>
    </source>
</evidence>
<dbReference type="GO" id="GO:0016020">
    <property type="term" value="C:membrane"/>
    <property type="evidence" value="ECO:0007669"/>
    <property type="project" value="UniProtKB-SubCell"/>
</dbReference>
<dbReference type="PANTHER" id="PTHR45902">
    <property type="entry name" value="LATROPHILIN RECEPTOR-LIKE PROTEIN A"/>
    <property type="match status" value="1"/>
</dbReference>
<feature type="transmembrane region" description="Helical" evidence="5">
    <location>
        <begin position="851"/>
        <end position="872"/>
    </location>
</feature>
<feature type="transmembrane region" description="Helical" evidence="5">
    <location>
        <begin position="743"/>
        <end position="766"/>
    </location>
</feature>
<name>A0AAD8F918_BIOPF</name>
<feature type="transmembrane region" description="Helical" evidence="5">
    <location>
        <begin position="809"/>
        <end position="830"/>
    </location>
</feature>
<feature type="transmembrane region" description="Helical" evidence="5">
    <location>
        <begin position="971"/>
        <end position="990"/>
    </location>
</feature>
<dbReference type="GO" id="GO:0007166">
    <property type="term" value="P:cell surface receptor signaling pathway"/>
    <property type="evidence" value="ECO:0007669"/>
    <property type="project" value="InterPro"/>
</dbReference>
<dbReference type="Proteomes" id="UP001233172">
    <property type="component" value="Unassembled WGS sequence"/>
</dbReference>
<proteinExistence type="predicted"/>
<feature type="transmembrane region" description="Helical" evidence="5">
    <location>
        <begin position="940"/>
        <end position="959"/>
    </location>
</feature>
<comment type="caution">
    <text evidence="7">The sequence shown here is derived from an EMBL/GenBank/DDBJ whole genome shotgun (WGS) entry which is preliminary data.</text>
</comment>
<reference evidence="7" key="2">
    <citation type="submission" date="2023-04" db="EMBL/GenBank/DDBJ databases">
        <authorList>
            <person name="Bu L."/>
            <person name="Lu L."/>
            <person name="Laidemitt M.R."/>
            <person name="Zhang S.M."/>
            <person name="Mutuku M."/>
            <person name="Mkoji G."/>
            <person name="Steinauer M."/>
            <person name="Loker E.S."/>
        </authorList>
    </citation>
    <scope>NUCLEOTIDE SEQUENCE</scope>
    <source>
        <strain evidence="7">KasaAsao</strain>
        <tissue evidence="7">Whole Snail</tissue>
    </source>
</reference>
<dbReference type="InterPro" id="IPR017981">
    <property type="entry name" value="GPCR_2-like_7TM"/>
</dbReference>
<dbReference type="EMBL" id="JASAOG010000063">
    <property type="protein sequence ID" value="KAK0056177.1"/>
    <property type="molecule type" value="Genomic_DNA"/>
</dbReference>
<feature type="transmembrane region" description="Helical" evidence="5">
    <location>
        <begin position="778"/>
        <end position="797"/>
    </location>
</feature>
<evidence type="ECO:0000256" key="1">
    <source>
        <dbReference type="ARBA" id="ARBA00004141"/>
    </source>
</evidence>
<protein>
    <submittedName>
        <fullName evidence="7">Adhesion G protein-coupled receptor E3</fullName>
    </submittedName>
</protein>
<evidence type="ECO:0000256" key="4">
    <source>
        <dbReference type="ARBA" id="ARBA00023136"/>
    </source>
</evidence>
<feature type="transmembrane region" description="Helical" evidence="5">
    <location>
        <begin position="892"/>
        <end position="920"/>
    </location>
</feature>
<dbReference type="Pfam" id="PF00002">
    <property type="entry name" value="7tm_2"/>
    <property type="match status" value="1"/>
</dbReference>
<dbReference type="PANTHER" id="PTHR45902:SF1">
    <property type="entry name" value="LATROPHILIN RECEPTOR-LIKE PROTEIN A"/>
    <property type="match status" value="1"/>
</dbReference>
<evidence type="ECO:0000256" key="2">
    <source>
        <dbReference type="ARBA" id="ARBA00022692"/>
    </source>
</evidence>
<dbReference type="GO" id="GO:0004930">
    <property type="term" value="F:G protein-coupled receptor activity"/>
    <property type="evidence" value="ECO:0007669"/>
    <property type="project" value="InterPro"/>
</dbReference>
<evidence type="ECO:0000313" key="8">
    <source>
        <dbReference type="Proteomes" id="UP001233172"/>
    </source>
</evidence>
<dbReference type="PROSITE" id="PS50261">
    <property type="entry name" value="G_PROTEIN_RECEP_F2_4"/>
    <property type="match status" value="1"/>
</dbReference>
<sequence length="1014" mass="113233">MIYKSFRSMVSFITLHHVTDCTPTFVVLFIFLHITNASVSGELNSDILPLTTQLFSKVDETTSSSPMIYKSSCNGTVDASFTQETTPFRLNTTHREDSVDTHNAYSKALDASDILTLEKTDPAMYSTTTGAYPSGVIDKINFIYNSANMSVKDYLHSYCPRRCWNSEVVYISNVERVCADYFCFLCDCLAPRCELYGICCPDVTEPYYDLPGLQNNYSALSSSPSPLDIWPRDEDHDPPALRCDNESSDEVSFLYIQSCPPGYEDDEGTVRLCEKDELEVNFDLKAFVRAADVESHVVYRNFYCAKCNNIVQFNLMLDCLDYMKVYMAKSPADMIRLASDSRSGCRVEQVIPQGLKLVPCGSIFFSSNVIDNCTWSNTSTLFDEEIAHACHEVNGSVHLALSPFTDTVYKNLFCSICHTDSYPGYGRGCNLSEGPEFGLKGRSPLPFTLLLRFVDRTPDDLTSPVCQNNEWSSPEGKCLPLNCEAGKVLINKTCVAIVPEISGLSYQLHLGLLPTELSADVDVSKSITNQTLNQITAIVQKIGDVIAYDVEVAVVMHALRNVTTKSSGMTLFWLTLNITASPLVKRDIFEANIMDRIVLPNLNTSLGDGDITLYPILIQSSYFDKDIVCLHENFVCQDLEVISVRPRNHSSSEAVTFSSLLTCAFVVFENKQYTIKSNGLYNPLNVTIVLDLIVFNVRFSSIQDLNMLKIRMDGSLCVCEELLDEKVKDFVKSYRPLKELLEIATVASLCASMASLLLMFMTYALFSELRTNAGVHNMVLAGSLMCAQAFILISSHMSPPGVLCYVVGIFTHFLWLFKFTSTSMCCVHMFHVFTAKTRHGGRLKCSLVARSLLFTVFLPVTIILAVILYHLFTTEMQEIGYGKSYCYLDSATFVAVAVAGPALLVSVVNLVFFILTVVAIKRVYSLQASASINRDHHTNLYVYAKLSTMTGTFWTLSIIAENLDVDFLRLIPIFINGLQGVFLFISYICNKRVFRLYLPRVSGHSDVITKVSVK</sequence>
<dbReference type="InterPro" id="IPR053231">
    <property type="entry name" value="GPCR_LN-TM7"/>
</dbReference>
<evidence type="ECO:0000256" key="5">
    <source>
        <dbReference type="SAM" id="Phobius"/>
    </source>
</evidence>
<keyword evidence="4 5" id="KW-0472">Membrane</keyword>
<dbReference type="InterPro" id="IPR000832">
    <property type="entry name" value="GPCR_2_secretin-like"/>
</dbReference>
<accession>A0AAD8F918</accession>
<keyword evidence="7" id="KW-0675">Receptor</keyword>
<gene>
    <name evidence="7" type="ORF">Bpfe_014264</name>
</gene>
<reference evidence="7" key="1">
    <citation type="journal article" date="2023" name="PLoS Negl. Trop. Dis.">
        <title>A genome sequence for Biomphalaria pfeifferi, the major vector snail for the human-infecting parasite Schistosoma mansoni.</title>
        <authorList>
            <person name="Bu L."/>
            <person name="Lu L."/>
            <person name="Laidemitt M.R."/>
            <person name="Zhang S.M."/>
            <person name="Mutuku M."/>
            <person name="Mkoji G."/>
            <person name="Steinauer M."/>
            <person name="Loker E.S."/>
        </authorList>
    </citation>
    <scope>NUCLEOTIDE SEQUENCE</scope>
    <source>
        <strain evidence="7">KasaAsao</strain>
    </source>
</reference>
<evidence type="ECO:0000256" key="3">
    <source>
        <dbReference type="ARBA" id="ARBA00022989"/>
    </source>
</evidence>